<evidence type="ECO:0000313" key="2">
    <source>
        <dbReference type="EMBL" id="VTR91125.1"/>
    </source>
</evidence>
<proteinExistence type="predicted"/>
<dbReference type="InterPro" id="IPR012902">
    <property type="entry name" value="N_methyl_site"/>
</dbReference>
<dbReference type="NCBIfam" id="TIGR02532">
    <property type="entry name" value="IV_pilin_GFxxxE"/>
    <property type="match status" value="1"/>
</dbReference>
<evidence type="ECO:0000313" key="3">
    <source>
        <dbReference type="Proteomes" id="UP000464178"/>
    </source>
</evidence>
<keyword evidence="1" id="KW-0812">Transmembrane</keyword>
<keyword evidence="3" id="KW-1185">Reference proteome</keyword>
<reference evidence="2 3" key="1">
    <citation type="submission" date="2019-05" db="EMBL/GenBank/DDBJ databases">
        <authorList>
            <consortium name="Science for Life Laboratories"/>
        </authorList>
    </citation>
    <scope>NUCLEOTIDE SEQUENCE [LARGE SCALE GENOMIC DNA]</scope>
    <source>
        <strain evidence="2">Soil9</strain>
    </source>
</reference>
<dbReference type="Pfam" id="PF07963">
    <property type="entry name" value="N_methyl"/>
    <property type="match status" value="1"/>
</dbReference>
<dbReference type="SUPFAM" id="SSF54523">
    <property type="entry name" value="Pili subunits"/>
    <property type="match status" value="1"/>
</dbReference>
<dbReference type="AlphaFoldDB" id="A0A6P2CSQ4"/>
<accession>A0A6P2CSQ4</accession>
<evidence type="ECO:0000256" key="1">
    <source>
        <dbReference type="SAM" id="Phobius"/>
    </source>
</evidence>
<dbReference type="KEGG" id="gms:SOIL9_65890"/>
<protein>
    <submittedName>
        <fullName evidence="2">Uncharacterized protein</fullName>
    </submittedName>
</protein>
<dbReference type="Gene3D" id="3.30.700.10">
    <property type="entry name" value="Glycoprotein, Type 4 Pilin"/>
    <property type="match status" value="1"/>
</dbReference>
<name>A0A6P2CSQ4_9BACT</name>
<dbReference type="Proteomes" id="UP000464178">
    <property type="component" value="Chromosome"/>
</dbReference>
<organism evidence="2 3">
    <name type="scientific">Gemmata massiliana</name>
    <dbReference type="NCBI Taxonomy" id="1210884"/>
    <lineage>
        <taxon>Bacteria</taxon>
        <taxon>Pseudomonadati</taxon>
        <taxon>Planctomycetota</taxon>
        <taxon>Planctomycetia</taxon>
        <taxon>Gemmatales</taxon>
        <taxon>Gemmataceae</taxon>
        <taxon>Gemmata</taxon>
    </lineage>
</organism>
<keyword evidence="1" id="KW-1133">Transmembrane helix</keyword>
<gene>
    <name evidence="2" type="ORF">SOIL9_65890</name>
</gene>
<dbReference type="RefSeq" id="WP_162666167.1">
    <property type="nucleotide sequence ID" value="NZ_LR593886.1"/>
</dbReference>
<dbReference type="InterPro" id="IPR045584">
    <property type="entry name" value="Pilin-like"/>
</dbReference>
<sequence>MIRRTHTRRSARRRAFTIIELMVVTVVVLILMSILVAASSIATDTVRAAKAQGDHMAQERAALAILRRDLQYDHFFEEDGKPNLGRRLSDQRTNDLVANGGKLTNYKPPLSGYFFASSIPVDNVSNFYEGVDGEGFQSSRSGNHVLQFTIIVPGGAPENRLTADVPFQNPSNSPSYPIIGTCAEVAYFLVANGTTPGGVKTYKLIRRQRLAARNVDDAPAYSNLLNTSGANANDPPEVMAVTGAAPNFKMLNMNELTLATNRVARTTIPTYRIGEDVLLHNVTSFEVKFTGPQVTGVGWGVRDNNGALVSVDTSSPNDRWPRLFTTNTDYPYDNLPYDGNYDTFHQGANWDLEANLATTANVASASASLKRIRITGAMIRLRCWSPATKSSRQTTMQVDL</sequence>
<dbReference type="EMBL" id="LR593886">
    <property type="protein sequence ID" value="VTR91125.1"/>
    <property type="molecule type" value="Genomic_DNA"/>
</dbReference>
<feature type="transmembrane region" description="Helical" evidence="1">
    <location>
        <begin position="21"/>
        <end position="42"/>
    </location>
</feature>
<keyword evidence="1" id="KW-0472">Membrane</keyword>